<protein>
    <submittedName>
        <fullName evidence="1">Uncharacterized protein</fullName>
    </submittedName>
</protein>
<dbReference type="AlphaFoldDB" id="A0A382X909"/>
<name>A0A382X909_9ZZZZ</name>
<reference evidence="1" key="1">
    <citation type="submission" date="2018-05" db="EMBL/GenBank/DDBJ databases">
        <authorList>
            <person name="Lanie J.A."/>
            <person name="Ng W.-L."/>
            <person name="Kazmierczak K.M."/>
            <person name="Andrzejewski T.M."/>
            <person name="Davidsen T.M."/>
            <person name="Wayne K.J."/>
            <person name="Tettelin H."/>
            <person name="Glass J.I."/>
            <person name="Rusch D."/>
            <person name="Podicherti R."/>
            <person name="Tsui H.-C.T."/>
            <person name="Winkler M.E."/>
        </authorList>
    </citation>
    <scope>NUCLEOTIDE SEQUENCE</scope>
</reference>
<feature type="non-terminal residue" evidence="1">
    <location>
        <position position="1"/>
    </location>
</feature>
<accession>A0A382X909</accession>
<gene>
    <name evidence="1" type="ORF">METZ01_LOCUS419692</name>
</gene>
<evidence type="ECO:0000313" key="1">
    <source>
        <dbReference type="EMBL" id="SVD66838.1"/>
    </source>
</evidence>
<sequence length="166" mass="17670">VDSDVLTGTATSITWTSTDDGQVGDWSQYLDMVIICYVRTDGTGNSYVKLGFNNLTTDLFDTCQFEGDGATDASSSNGEYTYNFIGKAGSALTGAPANCFAAIVCHVMDINASKYKNVLSYNAVDMDTTDADESRVMIYSATWGAADATGLDKHGPISRMDLGIFG</sequence>
<feature type="non-terminal residue" evidence="1">
    <location>
        <position position="166"/>
    </location>
</feature>
<organism evidence="1">
    <name type="scientific">marine metagenome</name>
    <dbReference type="NCBI Taxonomy" id="408172"/>
    <lineage>
        <taxon>unclassified sequences</taxon>
        <taxon>metagenomes</taxon>
        <taxon>ecological metagenomes</taxon>
    </lineage>
</organism>
<dbReference type="EMBL" id="UINC01165444">
    <property type="protein sequence ID" value="SVD66838.1"/>
    <property type="molecule type" value="Genomic_DNA"/>
</dbReference>
<proteinExistence type="predicted"/>